<sequence>MMTERQRFKDYFDARLAHDLATRLSVVAPSFPAEAFTAQVVPQLAPLELKARVTVFAQALRDHLPADYPLALSILLAMLGPPHREDQGMFNDGWYLMPVAAFVELHGLDHLEASLAAMHALTQRHTAEFAIRPFLVRYPDAVLAKLHQWVTDESFHVRRLVSEGTRPRLPWATRLDQFIVDPTPVLGLLEHLKDDPSAYVRRSVANNLNDLAKDHPELVVATLSRWREGADTQRLALIRHALRTLVKQGHPDALHILGAASPEVSLLALSVTPTTVPIGGIVHLAVQIESSSIRPQQLVIDYILHLVGARGERRRKVFKWATRLVEPGATLTLTRRHSFAPVTVRRYYPGAHQIELQINGAIIGHITFMLEQA</sequence>
<organism evidence="1 2">
    <name type="scientific">Candidatus Chloroploca mongolica</name>
    <dbReference type="NCBI Taxonomy" id="2528176"/>
    <lineage>
        <taxon>Bacteria</taxon>
        <taxon>Bacillati</taxon>
        <taxon>Chloroflexota</taxon>
        <taxon>Chloroflexia</taxon>
        <taxon>Chloroflexales</taxon>
        <taxon>Chloroflexineae</taxon>
        <taxon>Oscillochloridaceae</taxon>
        <taxon>Candidatus Chloroploca</taxon>
    </lineage>
</organism>
<dbReference type="InterPro" id="IPR014825">
    <property type="entry name" value="DNA_alkylation"/>
</dbReference>
<name>A0ABS4DCD0_9CHLR</name>
<proteinExistence type="predicted"/>
<protein>
    <submittedName>
        <fullName evidence="1">DNA alkylation repair protein</fullName>
    </submittedName>
</protein>
<evidence type="ECO:0000313" key="1">
    <source>
        <dbReference type="EMBL" id="MBP1467105.1"/>
    </source>
</evidence>
<comment type="caution">
    <text evidence="1">The sequence shown here is derived from an EMBL/GenBank/DDBJ whole genome shotgun (WGS) entry which is preliminary data.</text>
</comment>
<dbReference type="Proteomes" id="UP001193081">
    <property type="component" value="Unassembled WGS sequence"/>
</dbReference>
<dbReference type="RefSeq" id="WP_135479330.1">
    <property type="nucleotide sequence ID" value="NZ_SIJK02000028.1"/>
</dbReference>
<dbReference type="Gene3D" id="1.25.40.290">
    <property type="entry name" value="ARM repeat domains"/>
    <property type="match status" value="1"/>
</dbReference>
<dbReference type="EMBL" id="SIJK02000028">
    <property type="protein sequence ID" value="MBP1467105.1"/>
    <property type="molecule type" value="Genomic_DNA"/>
</dbReference>
<reference evidence="1 2" key="1">
    <citation type="submission" date="2021-03" db="EMBL/GenBank/DDBJ databases">
        <authorList>
            <person name="Grouzdev D.S."/>
        </authorList>
    </citation>
    <scope>NUCLEOTIDE SEQUENCE [LARGE SCALE GENOMIC DNA]</scope>
    <source>
        <strain evidence="1 2">M50-1</strain>
    </source>
</reference>
<evidence type="ECO:0000313" key="2">
    <source>
        <dbReference type="Proteomes" id="UP001193081"/>
    </source>
</evidence>
<dbReference type="SUPFAM" id="SSF48371">
    <property type="entry name" value="ARM repeat"/>
    <property type="match status" value="1"/>
</dbReference>
<dbReference type="Pfam" id="PF08713">
    <property type="entry name" value="DNA_alkylation"/>
    <property type="match status" value="1"/>
</dbReference>
<dbReference type="InterPro" id="IPR016024">
    <property type="entry name" value="ARM-type_fold"/>
</dbReference>
<keyword evidence="2" id="KW-1185">Reference proteome</keyword>
<gene>
    <name evidence="1" type="ORF">EYB53_015430</name>
</gene>
<accession>A0ABS4DCD0</accession>